<evidence type="ECO:0000313" key="8">
    <source>
        <dbReference type="EMBL" id="MBM7509976.1"/>
    </source>
</evidence>
<dbReference type="InterPro" id="IPR013325">
    <property type="entry name" value="RNA_pol_sigma_r2"/>
</dbReference>
<evidence type="ECO:0000259" key="7">
    <source>
        <dbReference type="Pfam" id="PF08281"/>
    </source>
</evidence>
<evidence type="ECO:0000256" key="3">
    <source>
        <dbReference type="ARBA" id="ARBA00023082"/>
    </source>
</evidence>
<comment type="similarity">
    <text evidence="1">Belongs to the sigma-70 factor family. ECF subfamily.</text>
</comment>
<dbReference type="Proteomes" id="UP000732378">
    <property type="component" value="Unassembled WGS sequence"/>
</dbReference>
<dbReference type="EMBL" id="JAFBBZ010000001">
    <property type="protein sequence ID" value="MBM7509976.1"/>
    <property type="molecule type" value="Genomic_DNA"/>
</dbReference>
<dbReference type="SUPFAM" id="SSF88659">
    <property type="entry name" value="Sigma3 and sigma4 domains of RNA polymerase sigma factors"/>
    <property type="match status" value="1"/>
</dbReference>
<dbReference type="CDD" id="cd06171">
    <property type="entry name" value="Sigma70_r4"/>
    <property type="match status" value="1"/>
</dbReference>
<protein>
    <submittedName>
        <fullName evidence="8">RNA polymerase sigma-70 factor (Sigma-E family)</fullName>
    </submittedName>
</protein>
<keyword evidence="3" id="KW-0731">Sigma factor</keyword>
<dbReference type="NCBIfam" id="TIGR02983">
    <property type="entry name" value="SigE-fam_strep"/>
    <property type="match status" value="1"/>
</dbReference>
<dbReference type="InterPro" id="IPR007627">
    <property type="entry name" value="RNA_pol_sigma70_r2"/>
</dbReference>
<dbReference type="InterPro" id="IPR014284">
    <property type="entry name" value="RNA_pol_sigma-70_dom"/>
</dbReference>
<dbReference type="Pfam" id="PF04542">
    <property type="entry name" value="Sigma70_r2"/>
    <property type="match status" value="1"/>
</dbReference>
<proteinExistence type="inferred from homology"/>
<dbReference type="RefSeq" id="WP_204797316.1">
    <property type="nucleotide sequence ID" value="NZ_JACDTV010000002.1"/>
</dbReference>
<keyword evidence="9" id="KW-1185">Reference proteome</keyword>
<dbReference type="InterPro" id="IPR039425">
    <property type="entry name" value="RNA_pol_sigma-70-like"/>
</dbReference>
<dbReference type="PANTHER" id="PTHR43133:SF50">
    <property type="entry name" value="ECF RNA POLYMERASE SIGMA FACTOR SIGM"/>
    <property type="match status" value="1"/>
</dbReference>
<feature type="domain" description="RNA polymerase sigma factor 70 region 4 type 2" evidence="7">
    <location>
        <begin position="112"/>
        <end position="164"/>
    </location>
</feature>
<dbReference type="Gene3D" id="1.10.10.10">
    <property type="entry name" value="Winged helix-like DNA-binding domain superfamily/Winged helix DNA-binding domain"/>
    <property type="match status" value="1"/>
</dbReference>
<keyword evidence="4" id="KW-0238">DNA-binding</keyword>
<accession>A0ABS2MFL7</accession>
<sequence length="176" mass="19509">MSDEPARWSADEALEQLYAAHWRELVRLAVLLLRDVGAAEEVVQDAFVAVHGRWDRIRDPARALAYLRQSVVNRARSALRHRAVVQRHLAAAPPPATAAPADERSLVADRRAAVLDAMRALPERQREVLALRHYLDLSEAEIADALGISRGAVKSHASRGSARLRELLASYLEESS</sequence>
<evidence type="ECO:0000256" key="5">
    <source>
        <dbReference type="ARBA" id="ARBA00023163"/>
    </source>
</evidence>
<keyword evidence="5" id="KW-0804">Transcription</keyword>
<comment type="caution">
    <text evidence="8">The sequence shown here is derived from an EMBL/GenBank/DDBJ whole genome shotgun (WGS) entry which is preliminary data.</text>
</comment>
<evidence type="ECO:0000259" key="6">
    <source>
        <dbReference type="Pfam" id="PF04542"/>
    </source>
</evidence>
<reference evidence="8 9" key="1">
    <citation type="submission" date="2021-01" db="EMBL/GenBank/DDBJ databases">
        <title>Sequencing the genomes of 1000 actinobacteria strains.</title>
        <authorList>
            <person name="Klenk H.-P."/>
        </authorList>
    </citation>
    <scope>NUCLEOTIDE SEQUENCE [LARGE SCALE GENOMIC DNA]</scope>
    <source>
        <strain evidence="8 9">DSM 18239</strain>
    </source>
</reference>
<evidence type="ECO:0000256" key="2">
    <source>
        <dbReference type="ARBA" id="ARBA00023015"/>
    </source>
</evidence>
<gene>
    <name evidence="8" type="ORF">JOE61_003790</name>
</gene>
<dbReference type="InterPro" id="IPR013249">
    <property type="entry name" value="RNA_pol_sigma70_r4_t2"/>
</dbReference>
<dbReference type="InterPro" id="IPR013324">
    <property type="entry name" value="RNA_pol_sigma_r3/r4-like"/>
</dbReference>
<name>A0ABS2MFL7_9ACTN</name>
<dbReference type="InterPro" id="IPR036388">
    <property type="entry name" value="WH-like_DNA-bd_sf"/>
</dbReference>
<dbReference type="PANTHER" id="PTHR43133">
    <property type="entry name" value="RNA POLYMERASE ECF-TYPE SIGMA FACTO"/>
    <property type="match status" value="1"/>
</dbReference>
<evidence type="ECO:0000256" key="1">
    <source>
        <dbReference type="ARBA" id="ARBA00010641"/>
    </source>
</evidence>
<dbReference type="Gene3D" id="1.10.1740.10">
    <property type="match status" value="1"/>
</dbReference>
<dbReference type="NCBIfam" id="TIGR02937">
    <property type="entry name" value="sigma70-ECF"/>
    <property type="match status" value="1"/>
</dbReference>
<dbReference type="Pfam" id="PF08281">
    <property type="entry name" value="Sigma70_r4_2"/>
    <property type="match status" value="1"/>
</dbReference>
<evidence type="ECO:0000256" key="4">
    <source>
        <dbReference type="ARBA" id="ARBA00023125"/>
    </source>
</evidence>
<organism evidence="8 9">
    <name type="scientific">Nocardioides salarius</name>
    <dbReference type="NCBI Taxonomy" id="374513"/>
    <lineage>
        <taxon>Bacteria</taxon>
        <taxon>Bacillati</taxon>
        <taxon>Actinomycetota</taxon>
        <taxon>Actinomycetes</taxon>
        <taxon>Propionibacteriales</taxon>
        <taxon>Nocardioidaceae</taxon>
        <taxon>Nocardioides</taxon>
    </lineage>
</organism>
<dbReference type="InterPro" id="IPR014325">
    <property type="entry name" value="RNA_pol_sigma-E_actinobac"/>
</dbReference>
<dbReference type="SUPFAM" id="SSF88946">
    <property type="entry name" value="Sigma2 domain of RNA polymerase sigma factors"/>
    <property type="match status" value="1"/>
</dbReference>
<keyword evidence="2" id="KW-0805">Transcription regulation</keyword>
<evidence type="ECO:0000313" key="9">
    <source>
        <dbReference type="Proteomes" id="UP000732378"/>
    </source>
</evidence>
<feature type="domain" description="RNA polymerase sigma-70 region 2" evidence="6">
    <location>
        <begin position="17"/>
        <end position="82"/>
    </location>
</feature>